<sequence length="530" mass="58828">MKTKYIASLILSGLIGFSTVSCTDDLDQTPPYEVTSASVYRDFNNYKAVLAKVYAGYALTGQQGPAGDPDITGGDEGFSSYLRQYWQLQELPTDEAVIGWGDAGLPDLHDMDWTPNNQFITAMFARIYYQVSLTNEFIRETTDAKLSDRGITGTNAETARIYRAEARFLRALSYYHALDLFGNVPFVTEEDQVGAFFPEQIERAELFRYIESELLDIEDDLVAAGQNEYARADQAAAWMLLAKLYLNAEVYAGEPRYTEAVTYSKKVIDAGFSLEPEYERLFLADNHTAEGIIFPIAFDGTRTQTYGGTTYLVHGPVGGTMAPEDFGIDGGWAGMRTTPSIVNLFPSATGEPDERAMFHTDGQSLEVNEIGSFSNGYPITKYKNITSTGATGSHPGKVFVDTDFPLFRLADAYLMYAEAVLRGGSGGDMGTALQLVNELRERAYDGESGNITQSQLTLRFILDERARELSWEGHRRTDLIRYGLFTSGEYLWAWKGGVRNGRAVESYRTIYPIPTADIIANPNLVQNPGY</sequence>
<dbReference type="PROSITE" id="PS51257">
    <property type="entry name" value="PROKAR_LIPOPROTEIN"/>
    <property type="match status" value="1"/>
</dbReference>
<dbReference type="RefSeq" id="WP_046313404.1">
    <property type="nucleotide sequence ID" value="NZ_CBCSCY010000021.1"/>
</dbReference>
<evidence type="ECO:0000313" key="8">
    <source>
        <dbReference type="EMBL" id="AKD05158.1"/>
    </source>
</evidence>
<comment type="similarity">
    <text evidence="2">Belongs to the SusD family.</text>
</comment>
<dbReference type="AlphaFoldDB" id="A0A0E3ZI42"/>
<dbReference type="Proteomes" id="UP000033109">
    <property type="component" value="Chromosome"/>
</dbReference>
<gene>
    <name evidence="8" type="ORF">PKOR_21390</name>
</gene>
<evidence type="ECO:0000256" key="4">
    <source>
        <dbReference type="ARBA" id="ARBA00023136"/>
    </source>
</evidence>
<evidence type="ECO:0000256" key="2">
    <source>
        <dbReference type="ARBA" id="ARBA00006275"/>
    </source>
</evidence>
<comment type="subcellular location">
    <subcellularLocation>
        <location evidence="1">Cell outer membrane</location>
    </subcellularLocation>
</comment>
<evidence type="ECO:0000256" key="5">
    <source>
        <dbReference type="ARBA" id="ARBA00023237"/>
    </source>
</evidence>
<dbReference type="KEGG" id="pko:PKOR_21390"/>
<dbReference type="Gene3D" id="1.25.40.390">
    <property type="match status" value="1"/>
</dbReference>
<evidence type="ECO:0000313" key="9">
    <source>
        <dbReference type="Proteomes" id="UP000033109"/>
    </source>
</evidence>
<evidence type="ECO:0000256" key="6">
    <source>
        <dbReference type="SAM" id="SignalP"/>
    </source>
</evidence>
<dbReference type="CDD" id="cd08977">
    <property type="entry name" value="SusD"/>
    <property type="match status" value="1"/>
</dbReference>
<feature type="chain" id="PRO_5002417081" evidence="6">
    <location>
        <begin position="24"/>
        <end position="530"/>
    </location>
</feature>
<dbReference type="STRING" id="400092.PKOR_21390"/>
<feature type="signal peptide" evidence="6">
    <location>
        <begin position="1"/>
        <end position="23"/>
    </location>
</feature>
<dbReference type="PATRIC" id="fig|400092.3.peg.4702"/>
<dbReference type="Gene3D" id="1.10.3780.10">
    <property type="entry name" value="SusD-like"/>
    <property type="match status" value="1"/>
</dbReference>
<dbReference type="InterPro" id="IPR012944">
    <property type="entry name" value="SusD_RagB_dom"/>
</dbReference>
<dbReference type="EMBL" id="CP009621">
    <property type="protein sequence ID" value="AKD05158.1"/>
    <property type="molecule type" value="Genomic_DNA"/>
</dbReference>
<proteinExistence type="inferred from homology"/>
<keyword evidence="5" id="KW-0998">Cell outer membrane</keyword>
<feature type="domain" description="RagB/SusD" evidence="7">
    <location>
        <begin position="374"/>
        <end position="530"/>
    </location>
</feature>
<reference evidence="8 9" key="1">
    <citation type="journal article" date="2015" name="Sci. Rep.">
        <title>Unraveling adaptation of Pontibacter korlensis to radiation and infertility in desert through complete genome and comparative transcriptomic analysis.</title>
        <authorList>
            <person name="Dai J."/>
            <person name="Dai W."/>
            <person name="Qiu C."/>
            <person name="Yang Z."/>
            <person name="Zhang Y."/>
            <person name="Zhou M."/>
            <person name="Zhang L."/>
            <person name="Fang C."/>
            <person name="Gao Q."/>
            <person name="Yang Q."/>
            <person name="Li X."/>
            <person name="Wang Z."/>
            <person name="Wang Z."/>
            <person name="Jia Z."/>
            <person name="Chen X."/>
        </authorList>
    </citation>
    <scope>NUCLEOTIDE SEQUENCE [LARGE SCALE GENOMIC DNA]</scope>
    <source>
        <strain evidence="8 9">X14-1T</strain>
    </source>
</reference>
<dbReference type="SUPFAM" id="SSF48452">
    <property type="entry name" value="TPR-like"/>
    <property type="match status" value="1"/>
</dbReference>
<dbReference type="OrthoDB" id="9792139at2"/>
<evidence type="ECO:0000256" key="3">
    <source>
        <dbReference type="ARBA" id="ARBA00022729"/>
    </source>
</evidence>
<accession>A0A0E3ZI42</accession>
<keyword evidence="4" id="KW-0472">Membrane</keyword>
<dbReference type="HOGENOM" id="CLU_015553_1_2_10"/>
<protein>
    <submittedName>
        <fullName evidence="8">Membrane protein</fullName>
    </submittedName>
</protein>
<name>A0A0E3ZI42_9BACT</name>
<dbReference type="Gene3D" id="1.25.40.10">
    <property type="entry name" value="Tetratricopeptide repeat domain"/>
    <property type="match status" value="1"/>
</dbReference>
<keyword evidence="9" id="KW-1185">Reference proteome</keyword>
<dbReference type="InterPro" id="IPR011990">
    <property type="entry name" value="TPR-like_helical_dom_sf"/>
</dbReference>
<evidence type="ECO:0000256" key="1">
    <source>
        <dbReference type="ARBA" id="ARBA00004442"/>
    </source>
</evidence>
<dbReference type="Pfam" id="PF07980">
    <property type="entry name" value="SusD_RagB"/>
    <property type="match status" value="1"/>
</dbReference>
<organism evidence="8 9">
    <name type="scientific">Pontibacter korlensis</name>
    <dbReference type="NCBI Taxonomy" id="400092"/>
    <lineage>
        <taxon>Bacteria</taxon>
        <taxon>Pseudomonadati</taxon>
        <taxon>Bacteroidota</taxon>
        <taxon>Cytophagia</taxon>
        <taxon>Cytophagales</taxon>
        <taxon>Hymenobacteraceae</taxon>
        <taxon>Pontibacter</taxon>
    </lineage>
</organism>
<evidence type="ECO:0000259" key="7">
    <source>
        <dbReference type="Pfam" id="PF07980"/>
    </source>
</evidence>
<dbReference type="GO" id="GO:0009279">
    <property type="term" value="C:cell outer membrane"/>
    <property type="evidence" value="ECO:0007669"/>
    <property type="project" value="UniProtKB-SubCell"/>
</dbReference>
<keyword evidence="3 6" id="KW-0732">Signal</keyword>